<evidence type="ECO:0000313" key="10">
    <source>
        <dbReference type="Proteomes" id="UP000321638"/>
    </source>
</evidence>
<keyword evidence="10" id="KW-1185">Reference proteome</keyword>
<feature type="domain" description="Catechol dioxygenase N-terminal" evidence="8">
    <location>
        <begin position="22"/>
        <end position="90"/>
    </location>
</feature>
<dbReference type="Pfam" id="PF00775">
    <property type="entry name" value="Dioxygenase_C"/>
    <property type="match status" value="1"/>
</dbReference>
<dbReference type="RefSeq" id="WP_147851924.1">
    <property type="nucleotide sequence ID" value="NZ_VDUZ01000067.1"/>
</dbReference>
<protein>
    <submittedName>
        <fullName evidence="9">Hydroxyquinol 1,2-dioxygenase</fullName>
    </submittedName>
</protein>
<dbReference type="Pfam" id="PF04444">
    <property type="entry name" value="Dioxygenase_N"/>
    <property type="match status" value="1"/>
</dbReference>
<gene>
    <name evidence="9" type="ORF">FHP25_36380</name>
</gene>
<evidence type="ECO:0000256" key="3">
    <source>
        <dbReference type="ARBA" id="ARBA00022723"/>
    </source>
</evidence>
<keyword evidence="4 9" id="KW-0223">Dioxygenase</keyword>
<evidence type="ECO:0000256" key="4">
    <source>
        <dbReference type="ARBA" id="ARBA00022964"/>
    </source>
</evidence>
<keyword evidence="6" id="KW-0408">Iron</keyword>
<dbReference type="PANTHER" id="PTHR33711:SF7">
    <property type="entry name" value="INTRADIOL RING-CLEAVAGE DIOXYGENASES DOMAIN-CONTAINING PROTEIN-RELATED"/>
    <property type="match status" value="1"/>
</dbReference>
<accession>A0A5C8P9V3</accession>
<dbReference type="SUPFAM" id="SSF49482">
    <property type="entry name" value="Aromatic compound dioxygenase"/>
    <property type="match status" value="1"/>
</dbReference>
<dbReference type="PANTHER" id="PTHR33711">
    <property type="entry name" value="DIOXYGENASE, PUTATIVE (AFU_ORTHOLOGUE AFUA_2G02910)-RELATED"/>
    <property type="match status" value="1"/>
</dbReference>
<comment type="caution">
    <text evidence="9">The sequence shown here is derived from an EMBL/GenBank/DDBJ whole genome shotgun (WGS) entry which is preliminary data.</text>
</comment>
<reference evidence="9 10" key="1">
    <citation type="submission" date="2019-06" db="EMBL/GenBank/DDBJ databases">
        <title>New taxonomy in bacterial strain CC-CFT640, isolated from vineyard.</title>
        <authorList>
            <person name="Lin S.-Y."/>
            <person name="Tsai C.-F."/>
            <person name="Young C.-C."/>
        </authorList>
    </citation>
    <scope>NUCLEOTIDE SEQUENCE [LARGE SCALE GENOMIC DNA]</scope>
    <source>
        <strain evidence="9 10">CC-CFT640</strain>
    </source>
</reference>
<dbReference type="GO" id="GO:0008199">
    <property type="term" value="F:ferric iron binding"/>
    <property type="evidence" value="ECO:0007669"/>
    <property type="project" value="InterPro"/>
</dbReference>
<evidence type="ECO:0000259" key="8">
    <source>
        <dbReference type="Pfam" id="PF04444"/>
    </source>
</evidence>
<dbReference type="InterPro" id="IPR015889">
    <property type="entry name" value="Intradiol_dOase_core"/>
</dbReference>
<dbReference type="OrthoDB" id="9800887at2"/>
<dbReference type="InterPro" id="IPR000627">
    <property type="entry name" value="Intradiol_dOase_C"/>
</dbReference>
<keyword evidence="3" id="KW-0479">Metal-binding</keyword>
<evidence type="ECO:0000313" key="9">
    <source>
        <dbReference type="EMBL" id="TXL69995.1"/>
    </source>
</evidence>
<proteinExistence type="inferred from homology"/>
<dbReference type="Gene3D" id="2.60.130.10">
    <property type="entry name" value="Aromatic compound dioxygenase"/>
    <property type="match status" value="1"/>
</dbReference>
<feature type="domain" description="Intradiol ring-cleavage dioxygenases" evidence="7">
    <location>
        <begin position="123"/>
        <end position="272"/>
    </location>
</feature>
<dbReference type="GO" id="GO:0018576">
    <property type="term" value="F:catechol 1,2-dioxygenase activity"/>
    <property type="evidence" value="ECO:0007669"/>
    <property type="project" value="InterPro"/>
</dbReference>
<dbReference type="GO" id="GO:0009712">
    <property type="term" value="P:catechol-containing compound metabolic process"/>
    <property type="evidence" value="ECO:0007669"/>
    <property type="project" value="InterPro"/>
</dbReference>
<comment type="similarity">
    <text evidence="2">Belongs to the intradiol ring-cleavage dioxygenase family.</text>
</comment>
<dbReference type="AlphaFoldDB" id="A0A5C8P9V3"/>
<dbReference type="Proteomes" id="UP000321638">
    <property type="component" value="Unassembled WGS sequence"/>
</dbReference>
<dbReference type="InterPro" id="IPR050770">
    <property type="entry name" value="Intradiol_RC_Dioxygenase"/>
</dbReference>
<evidence type="ECO:0000256" key="5">
    <source>
        <dbReference type="ARBA" id="ARBA00023002"/>
    </source>
</evidence>
<dbReference type="CDD" id="cd03461">
    <property type="entry name" value="1_2-HQD"/>
    <property type="match status" value="1"/>
</dbReference>
<name>A0A5C8P9V3_9HYPH</name>
<evidence type="ECO:0000256" key="6">
    <source>
        <dbReference type="ARBA" id="ARBA00023004"/>
    </source>
</evidence>
<organism evidence="9 10">
    <name type="scientific">Vineibacter terrae</name>
    <dbReference type="NCBI Taxonomy" id="2586908"/>
    <lineage>
        <taxon>Bacteria</taxon>
        <taxon>Pseudomonadati</taxon>
        <taxon>Pseudomonadota</taxon>
        <taxon>Alphaproteobacteria</taxon>
        <taxon>Hyphomicrobiales</taxon>
        <taxon>Vineibacter</taxon>
    </lineage>
</organism>
<evidence type="ECO:0000256" key="1">
    <source>
        <dbReference type="ARBA" id="ARBA00001965"/>
    </source>
</evidence>
<dbReference type="InterPro" id="IPR039390">
    <property type="entry name" value="1_2-HQD/HQD"/>
</dbReference>
<sequence length="276" mass="30607">MRNFTEQSITDAALARITPECDPRLREVMTAFIRHLHDFVRETRITQEEWLKGIQFLTECGKFCDDKRQEFILLSDTLGVSMLVDAIANPGGPGITESTVLGPFFRENPPVVPNGGDLAPGVAGRRVDVDCRVTSDDGTPIAGAQIDCWQSSPEGFYDSQIGDGEAHNLRGRLTSDKDGRFWFHTTLPAAYPIPDDGPVGALLRAMGRHPMRPGHLHFWVQAPGHRQVITHLFVKGDAYLESDVVFGVKDSLVVDFGPQTGPQHTMRYEFHLKKAA</sequence>
<dbReference type="InterPro" id="IPR007535">
    <property type="entry name" value="Catechol_dOase_N"/>
</dbReference>
<keyword evidence="5" id="KW-0560">Oxidoreductase</keyword>
<evidence type="ECO:0000259" key="7">
    <source>
        <dbReference type="Pfam" id="PF00775"/>
    </source>
</evidence>
<dbReference type="EMBL" id="VDUZ01000067">
    <property type="protein sequence ID" value="TXL69995.1"/>
    <property type="molecule type" value="Genomic_DNA"/>
</dbReference>
<comment type="cofactor">
    <cofactor evidence="1">
        <name>Fe(3+)</name>
        <dbReference type="ChEBI" id="CHEBI:29034"/>
    </cofactor>
</comment>
<evidence type="ECO:0000256" key="2">
    <source>
        <dbReference type="ARBA" id="ARBA00007825"/>
    </source>
</evidence>